<dbReference type="InterPro" id="IPR013097">
    <property type="entry name" value="Dabb"/>
</dbReference>
<dbReference type="SUPFAM" id="SSF54909">
    <property type="entry name" value="Dimeric alpha+beta barrel"/>
    <property type="match status" value="1"/>
</dbReference>
<dbReference type="SMART" id="SM00886">
    <property type="entry name" value="Dabb"/>
    <property type="match status" value="1"/>
</dbReference>
<feature type="domain" description="Stress-response A/B barrel" evidence="1">
    <location>
        <begin position="2"/>
        <end position="99"/>
    </location>
</feature>
<dbReference type="Proteomes" id="UP000009173">
    <property type="component" value="Chromosome"/>
</dbReference>
<dbReference type="Gene3D" id="3.30.70.100">
    <property type="match status" value="1"/>
</dbReference>
<gene>
    <name evidence="2" type="ordered locus">Dvul_0264</name>
</gene>
<sequence>MLKHIVWWTLKDEAEGATGAENGRKMLEMLRGLEGRIPSLRSIDVSMEFLGSTTEPCQIILLSTHDDAEGLKAYAEHPEHMKCVEFIKKIVASRKAIDFIV</sequence>
<accession>A0A0H3A760</accession>
<evidence type="ECO:0000313" key="2">
    <source>
        <dbReference type="EMBL" id="ABM27288.1"/>
    </source>
</evidence>
<dbReference type="InterPro" id="IPR011008">
    <property type="entry name" value="Dimeric_a/b-barrel"/>
</dbReference>
<dbReference type="EMBL" id="CP000527">
    <property type="protein sequence ID" value="ABM27288.1"/>
    <property type="molecule type" value="Genomic_DNA"/>
</dbReference>
<proteinExistence type="predicted"/>
<dbReference type="KEGG" id="dvl:Dvul_0264"/>
<evidence type="ECO:0000313" key="3">
    <source>
        <dbReference type="Proteomes" id="UP000009173"/>
    </source>
</evidence>
<organism evidence="2 3">
    <name type="scientific">Nitratidesulfovibrio vulgaris (strain DP4)</name>
    <name type="common">Desulfovibrio vulgaris</name>
    <dbReference type="NCBI Taxonomy" id="391774"/>
    <lineage>
        <taxon>Bacteria</taxon>
        <taxon>Pseudomonadati</taxon>
        <taxon>Thermodesulfobacteriota</taxon>
        <taxon>Desulfovibrionia</taxon>
        <taxon>Desulfovibrionales</taxon>
        <taxon>Desulfovibrionaceae</taxon>
        <taxon>Nitratidesulfovibrio</taxon>
    </lineage>
</organism>
<reference evidence="3" key="1">
    <citation type="journal article" date="2009" name="Environ. Microbiol.">
        <title>Contribution of mobile genetic elements to Desulfovibrio vulgaris genome plasticity.</title>
        <authorList>
            <person name="Walker C.B."/>
            <person name="Stolyar S."/>
            <person name="Chivian D."/>
            <person name="Pinel N."/>
            <person name="Gabster J.A."/>
            <person name="Dehal P.S."/>
            <person name="He Z."/>
            <person name="Yang Z.K."/>
            <person name="Yen H.C."/>
            <person name="Zhou J."/>
            <person name="Wall J.D."/>
            <person name="Hazen T.C."/>
            <person name="Arkin A.P."/>
            <person name="Stahl D.A."/>
        </authorList>
    </citation>
    <scope>NUCLEOTIDE SEQUENCE [LARGE SCALE GENOMIC DNA]</scope>
    <source>
        <strain evidence="3">DP4</strain>
    </source>
</reference>
<dbReference type="RefSeq" id="WP_010940377.1">
    <property type="nucleotide sequence ID" value="NC_008751.1"/>
</dbReference>
<dbReference type="HOGENOM" id="CLU_080664_3_0_7"/>
<dbReference type="PROSITE" id="PS51502">
    <property type="entry name" value="S_R_A_B_BARREL"/>
    <property type="match status" value="1"/>
</dbReference>
<dbReference type="AlphaFoldDB" id="A0A0H3A760"/>
<protein>
    <submittedName>
        <fullName evidence="2">Stress responsive alpha-beta barrel domain protein</fullName>
    </submittedName>
</protein>
<evidence type="ECO:0000259" key="1">
    <source>
        <dbReference type="PROSITE" id="PS51502"/>
    </source>
</evidence>
<dbReference type="PANTHER" id="PTHR37832">
    <property type="entry name" value="BLL2683 PROTEIN"/>
    <property type="match status" value="1"/>
</dbReference>
<name>A0A0H3A760_NITV4</name>
<dbReference type="PANTHER" id="PTHR37832:SF1">
    <property type="entry name" value="STRESS-RESPONSE A_B BARREL DOMAIN-CONTAINING PROTEIN"/>
    <property type="match status" value="1"/>
</dbReference>
<dbReference type="SMR" id="A0A0H3A760"/>
<dbReference type="Pfam" id="PF07876">
    <property type="entry name" value="Dabb"/>
    <property type="match status" value="1"/>
</dbReference>